<dbReference type="EMBL" id="BORP01000001">
    <property type="protein sequence ID" value="GIO26070.1"/>
    <property type="molecule type" value="Genomic_DNA"/>
</dbReference>
<evidence type="ECO:0000313" key="5">
    <source>
        <dbReference type="Proteomes" id="UP000676917"/>
    </source>
</evidence>
<feature type="transmembrane region" description="Helical" evidence="3">
    <location>
        <begin position="91"/>
        <end position="110"/>
    </location>
</feature>
<keyword evidence="5" id="KW-1185">Reference proteome</keyword>
<comment type="subunit">
    <text evidence="1">Self-associates. Interacts with SigE. Interacts with SpoIIR.</text>
</comment>
<keyword evidence="1" id="KW-0749">Sporulation</keyword>
<accession>A0A919X7P7</accession>
<dbReference type="GO" id="GO:0030436">
    <property type="term" value="P:asexual sporulation"/>
    <property type="evidence" value="ECO:0007669"/>
    <property type="project" value="InterPro"/>
</dbReference>
<dbReference type="GO" id="GO:0006508">
    <property type="term" value="P:proteolysis"/>
    <property type="evidence" value="ECO:0007669"/>
    <property type="project" value="UniProtKB-KW"/>
</dbReference>
<name>A0A919X7P7_9BACI</name>
<keyword evidence="1" id="KW-0645">Protease</keyword>
<dbReference type="NCBIfam" id="TIGR02854">
    <property type="entry name" value="spore_II_GA"/>
    <property type="match status" value="1"/>
</dbReference>
<keyword evidence="3" id="KW-1133">Transmembrane helix</keyword>
<gene>
    <name evidence="4" type="ORF">J43TS3_06810</name>
</gene>
<dbReference type="GO" id="GO:0005886">
    <property type="term" value="C:plasma membrane"/>
    <property type="evidence" value="ECO:0007669"/>
    <property type="project" value="UniProtKB-SubCell"/>
</dbReference>
<feature type="transmembrane region" description="Helical" evidence="3">
    <location>
        <begin position="130"/>
        <end position="147"/>
    </location>
</feature>
<proteinExistence type="inferred from homology"/>
<sequence>MTIYLDAVWVLNLLLDLMLLMLTQALSRVYTLKRRLVIGAIVASLIVPATIYYPSAFLNTVYGKLLYSILIILVTFQFTTIRLFLKQLLMFYFVTFSIGGGLFAAHYLLQNPVALSVNGILTFSSGLGDPVSWIFIIIGFPIAFWFTKSRMDKHVVDKIRYDQIYDVTLQIRGIRFSTTGYVDSGNQLVDPLTKKPVIICDESFLQQWFQEDDWIKLKGAFENFDIDKIPVSWEKYIQIVPFHGVEGKSNFLFALKPEELSIRYGEQKIIATKFLVGIQFSTLTKDQSYHCLLHPQIIKLATIHSA</sequence>
<comment type="function">
    <text evidence="1">Probable aspartic protease that is responsible for the proteolytic cleavage of the RNA polymerase sigma E factor (SigE/spoIIGB) to yield the active peptide in the mother cell during sporulation. Responds to a signal from the forespore that is triggered by the extracellular signal protein SpoIIR.</text>
</comment>
<evidence type="ECO:0000313" key="4">
    <source>
        <dbReference type="EMBL" id="GIO26070.1"/>
    </source>
</evidence>
<evidence type="ECO:0000256" key="2">
    <source>
        <dbReference type="PIRSR" id="PIRSR018571-1"/>
    </source>
</evidence>
<organism evidence="4 5">
    <name type="scientific">Ornithinibacillus bavariensis</name>
    <dbReference type="NCBI Taxonomy" id="545502"/>
    <lineage>
        <taxon>Bacteria</taxon>
        <taxon>Bacillati</taxon>
        <taxon>Bacillota</taxon>
        <taxon>Bacilli</taxon>
        <taxon>Bacillales</taxon>
        <taxon>Bacillaceae</taxon>
        <taxon>Ornithinibacillus</taxon>
    </lineage>
</organism>
<dbReference type="GO" id="GO:0004190">
    <property type="term" value="F:aspartic-type endopeptidase activity"/>
    <property type="evidence" value="ECO:0007669"/>
    <property type="project" value="UniProtKB-KW"/>
</dbReference>
<dbReference type="RefSeq" id="WP_212919561.1">
    <property type="nucleotide sequence ID" value="NZ_BORP01000001.1"/>
</dbReference>
<reference evidence="4" key="1">
    <citation type="submission" date="2021-03" db="EMBL/GenBank/DDBJ databases">
        <title>Antimicrobial resistance genes in bacteria isolated from Japanese honey, and their potential for conferring macrolide and lincosamide resistance in the American foulbrood pathogen Paenibacillus larvae.</title>
        <authorList>
            <person name="Okamoto M."/>
            <person name="Kumagai M."/>
            <person name="Kanamori H."/>
            <person name="Takamatsu D."/>
        </authorList>
    </citation>
    <scope>NUCLEOTIDE SEQUENCE</scope>
    <source>
        <strain evidence="4">J43TS3</strain>
    </source>
</reference>
<keyword evidence="1" id="KW-1003">Cell membrane</keyword>
<keyword evidence="3" id="KW-0812">Transmembrane</keyword>
<dbReference type="PIRSF" id="PIRSF018571">
    <property type="entry name" value="SpoIIGA"/>
    <property type="match status" value="1"/>
</dbReference>
<dbReference type="InterPro" id="IPR005081">
    <property type="entry name" value="SpoIIGA"/>
</dbReference>
<protein>
    <recommendedName>
        <fullName evidence="1">Sporulation sigma-E factor-processing peptidase</fullName>
        <ecNumber evidence="1">3.4.23.-</ecNumber>
    </recommendedName>
    <alternativeName>
        <fullName evidence="1">Membrane-associated aspartic protease</fullName>
    </alternativeName>
    <alternativeName>
        <fullName evidence="1">Stage II sporulation protein GA</fullName>
    </alternativeName>
</protein>
<keyword evidence="1" id="KW-0378">Hydrolase</keyword>
<keyword evidence="1" id="KW-0064">Aspartyl protease</keyword>
<feature type="transmembrane region" description="Helical" evidence="3">
    <location>
        <begin position="65"/>
        <end position="84"/>
    </location>
</feature>
<keyword evidence="1 3" id="KW-0472">Membrane</keyword>
<dbReference type="EC" id="3.4.23.-" evidence="1"/>
<dbReference type="GO" id="GO:0030435">
    <property type="term" value="P:sporulation resulting in formation of a cellular spore"/>
    <property type="evidence" value="ECO:0007669"/>
    <property type="project" value="UniProtKB-KW"/>
</dbReference>
<dbReference type="AlphaFoldDB" id="A0A919X7P7"/>
<feature type="transmembrane region" description="Helical" evidence="3">
    <location>
        <begin position="6"/>
        <end position="23"/>
    </location>
</feature>
<dbReference type="Proteomes" id="UP000676917">
    <property type="component" value="Unassembled WGS sequence"/>
</dbReference>
<dbReference type="Pfam" id="PF03419">
    <property type="entry name" value="Peptidase_U4"/>
    <property type="match status" value="1"/>
</dbReference>
<comment type="subcellular location">
    <subcellularLocation>
        <location evidence="1">Cell membrane</location>
    </subcellularLocation>
</comment>
<evidence type="ECO:0000256" key="3">
    <source>
        <dbReference type="SAM" id="Phobius"/>
    </source>
</evidence>
<comment type="similarity">
    <text evidence="1">Belongs to the peptidase U4 family.</text>
</comment>
<feature type="transmembrane region" description="Helical" evidence="3">
    <location>
        <begin position="35"/>
        <end position="53"/>
    </location>
</feature>
<evidence type="ECO:0000256" key="1">
    <source>
        <dbReference type="PIRNR" id="PIRNR018571"/>
    </source>
</evidence>
<comment type="caution">
    <text evidence="4">The sequence shown here is derived from an EMBL/GenBank/DDBJ whole genome shotgun (WGS) entry which is preliminary data.</text>
</comment>
<feature type="active site" evidence="2">
    <location>
        <position position="183"/>
    </location>
</feature>